<dbReference type="AlphaFoldDB" id="A0A975NK13"/>
<dbReference type="NCBIfam" id="TIGR01409">
    <property type="entry name" value="TAT_signal_seq"/>
    <property type="match status" value="1"/>
</dbReference>
<dbReference type="PROSITE" id="PS51318">
    <property type="entry name" value="TAT"/>
    <property type="match status" value="1"/>
</dbReference>
<evidence type="ECO:0000313" key="3">
    <source>
        <dbReference type="Proteomes" id="UP000680805"/>
    </source>
</evidence>
<protein>
    <submittedName>
        <fullName evidence="2">Twin-arginine translocation signal domain-containing protein</fullName>
    </submittedName>
</protein>
<name>A0A975NK13_9BRAD</name>
<dbReference type="EMBL" id="CP076135">
    <property type="protein sequence ID" value="QWG16583.1"/>
    <property type="molecule type" value="Genomic_DNA"/>
</dbReference>
<reference evidence="2" key="1">
    <citation type="submission" date="2021-06" db="EMBL/GenBank/DDBJ databases">
        <title>Bradyrhizobium sp. S2-11-2 Genome sequencing.</title>
        <authorList>
            <person name="Jin L."/>
        </authorList>
    </citation>
    <scope>NUCLEOTIDE SEQUENCE</scope>
    <source>
        <strain evidence="2">S2-11-2</strain>
    </source>
</reference>
<gene>
    <name evidence="2" type="ORF">KMZ68_16425</name>
</gene>
<dbReference type="InterPro" id="IPR006311">
    <property type="entry name" value="TAT_signal"/>
</dbReference>
<dbReference type="Proteomes" id="UP000680805">
    <property type="component" value="Chromosome"/>
</dbReference>
<dbReference type="KEGG" id="bsei:KMZ68_16425"/>
<accession>A0A975NK13</accession>
<evidence type="ECO:0000256" key="1">
    <source>
        <dbReference type="SAM" id="SignalP"/>
    </source>
</evidence>
<feature type="signal peptide" evidence="1">
    <location>
        <begin position="1"/>
        <end position="26"/>
    </location>
</feature>
<dbReference type="RefSeq" id="WP_215612286.1">
    <property type="nucleotide sequence ID" value="NZ_CP076135.1"/>
</dbReference>
<proteinExistence type="predicted"/>
<sequence>MERRHFLKLAVGFAAGAAALAAGAQAAPLMPQPPAADGRIPLDNAHPAVVTGDEVDRLTPEEVRWGRGRGHHHGWGRRHWGWRRRHWGWRRRHWGWHRRRWHRRRYWRRRYW</sequence>
<dbReference type="InterPro" id="IPR019546">
    <property type="entry name" value="TAT_signal_bac_arc"/>
</dbReference>
<keyword evidence="1" id="KW-0732">Signal</keyword>
<organism evidence="2 3">
    <name type="scientific">Bradyrhizobium sediminis</name>
    <dbReference type="NCBI Taxonomy" id="2840469"/>
    <lineage>
        <taxon>Bacteria</taxon>
        <taxon>Pseudomonadati</taxon>
        <taxon>Pseudomonadota</taxon>
        <taxon>Alphaproteobacteria</taxon>
        <taxon>Hyphomicrobiales</taxon>
        <taxon>Nitrobacteraceae</taxon>
        <taxon>Bradyrhizobium</taxon>
    </lineage>
</organism>
<feature type="chain" id="PRO_5037340323" evidence="1">
    <location>
        <begin position="27"/>
        <end position="112"/>
    </location>
</feature>
<evidence type="ECO:0000313" key="2">
    <source>
        <dbReference type="EMBL" id="QWG16583.1"/>
    </source>
</evidence>